<keyword evidence="7" id="KW-0539">Nucleus</keyword>
<dbReference type="Proteomes" id="UP001174136">
    <property type="component" value="Unassembled WGS sequence"/>
</dbReference>
<feature type="compositionally biased region" description="Basic and acidic residues" evidence="9">
    <location>
        <begin position="104"/>
        <end position="113"/>
    </location>
</feature>
<evidence type="ECO:0000256" key="8">
    <source>
        <dbReference type="ARBA" id="ARBA00035118"/>
    </source>
</evidence>
<dbReference type="GO" id="GO:0003723">
    <property type="term" value="F:RNA binding"/>
    <property type="evidence" value="ECO:0007669"/>
    <property type="project" value="InterPro"/>
</dbReference>
<dbReference type="EMBL" id="JAOPHQ010004290">
    <property type="protein sequence ID" value="KAK0139862.1"/>
    <property type="molecule type" value="Genomic_DNA"/>
</dbReference>
<dbReference type="GO" id="GO:0015030">
    <property type="term" value="C:Cajal body"/>
    <property type="evidence" value="ECO:0007669"/>
    <property type="project" value="UniProtKB-SubCell"/>
</dbReference>
<evidence type="ECO:0000256" key="5">
    <source>
        <dbReference type="ARBA" id="ARBA00022490"/>
    </source>
</evidence>
<evidence type="ECO:0000256" key="1">
    <source>
        <dbReference type="ARBA" id="ARBA00004210"/>
    </source>
</evidence>
<evidence type="ECO:0000256" key="3">
    <source>
        <dbReference type="ARBA" id="ARBA00004408"/>
    </source>
</evidence>
<dbReference type="PANTHER" id="PTHR12299">
    <property type="entry name" value="HYALURONIC ACID-BINDING PROTEIN 4"/>
    <property type="match status" value="1"/>
</dbReference>
<evidence type="ECO:0000256" key="6">
    <source>
        <dbReference type="ARBA" id="ARBA00022845"/>
    </source>
</evidence>
<comment type="similarity">
    <text evidence="8">Belongs to the SERBP1-HABP4 family.</text>
</comment>
<dbReference type="InterPro" id="IPR006861">
    <property type="entry name" value="HABP4_PAIRBP1-bd"/>
</dbReference>
<dbReference type="AlphaFoldDB" id="A0AA47MGX5"/>
<dbReference type="Pfam" id="PF04774">
    <property type="entry name" value="HABP4_PAI-RBP1"/>
    <property type="match status" value="1"/>
</dbReference>
<accession>A0AA47MGX5</accession>
<feature type="compositionally biased region" description="Basic and acidic residues" evidence="9">
    <location>
        <begin position="58"/>
        <end position="68"/>
    </location>
</feature>
<sequence>MLPDAYGCVVANRFGELLDDDESDPFDLLHQAAITEQRAKTKKEDGKKGKQQQQKKPGQKETQKERRVAVLGEDQQGRRPQTREAMSSQARGGAVEAQRAARRTGFEERRAEPDQYPQDHYMPRSFYNSDFDTRGQGGFRGGRGAAGGGGRGGRGAGYPRNFENFNSRGKREYERQSGSGISPEEKRGGRGSWNWGCVQDTISDVMEVTPDATANPDPQTPAEGEDQVTDMDGEVVVQVAMEMSLDEWRALQETSRPKSELNLRKADSEVPSKARVIHQSKLREDVKEEEMEDGHFLRRSANDITSRLDINFGSLGRPARGGRGRGRRGALTSAPEKVTPIFERVDVLAPNPDDPEDFPALSAGK</sequence>
<feature type="region of interest" description="Disordered" evidence="9">
    <location>
        <begin position="37"/>
        <end position="228"/>
    </location>
</feature>
<dbReference type="GO" id="GO:0016607">
    <property type="term" value="C:nuclear speck"/>
    <property type="evidence" value="ECO:0007669"/>
    <property type="project" value="UniProtKB-SubCell"/>
</dbReference>
<gene>
    <name evidence="11" type="primary">HABP4</name>
    <name evidence="11" type="ORF">N1851_023245</name>
</gene>
<dbReference type="InterPro" id="IPR032381">
    <property type="entry name" value="IHABP4_N"/>
</dbReference>
<evidence type="ECO:0000256" key="9">
    <source>
        <dbReference type="SAM" id="MobiDB-lite"/>
    </source>
</evidence>
<keyword evidence="12" id="KW-1185">Reference proteome</keyword>
<feature type="domain" description="Hyaluronan/mRNA-binding protein" evidence="10">
    <location>
        <begin position="169"/>
        <end position="269"/>
    </location>
</feature>
<evidence type="ECO:0000313" key="12">
    <source>
        <dbReference type="Proteomes" id="UP001174136"/>
    </source>
</evidence>
<keyword evidence="6" id="KW-0810">Translation regulation</keyword>
<comment type="caution">
    <text evidence="11">The sequence shown here is derived from an EMBL/GenBank/DDBJ whole genome shotgun (WGS) entry which is preliminary data.</text>
</comment>
<feature type="region of interest" description="Disordered" evidence="9">
    <location>
        <begin position="315"/>
        <end position="336"/>
    </location>
</feature>
<evidence type="ECO:0000256" key="4">
    <source>
        <dbReference type="ARBA" id="ARBA00004604"/>
    </source>
</evidence>
<comment type="subcellular location">
    <subcellularLocation>
        <location evidence="1">Cytoplasm</location>
        <location evidence="1">Stress granule</location>
    </subcellularLocation>
    <subcellularLocation>
        <location evidence="2">Nucleus speckle</location>
    </subcellularLocation>
    <subcellularLocation>
        <location evidence="3">Nucleus</location>
        <location evidence="3">Cajal body</location>
    </subcellularLocation>
    <subcellularLocation>
        <location evidence="4">Nucleus</location>
        <location evidence="4">Nucleolus</location>
    </subcellularLocation>
</comment>
<dbReference type="Pfam" id="PF16174">
    <property type="entry name" value="IHABP4_N"/>
    <property type="match status" value="1"/>
</dbReference>
<dbReference type="GO" id="GO:0033120">
    <property type="term" value="P:positive regulation of RNA splicing"/>
    <property type="evidence" value="ECO:0007669"/>
    <property type="project" value="TreeGrafter"/>
</dbReference>
<evidence type="ECO:0000256" key="2">
    <source>
        <dbReference type="ARBA" id="ARBA00004324"/>
    </source>
</evidence>
<dbReference type="SMART" id="SM01233">
    <property type="entry name" value="HABP4_PAI-RBP1"/>
    <property type="match status" value="1"/>
</dbReference>
<dbReference type="GO" id="GO:0045948">
    <property type="term" value="P:positive regulation of translational initiation"/>
    <property type="evidence" value="ECO:0007669"/>
    <property type="project" value="TreeGrafter"/>
</dbReference>
<dbReference type="GO" id="GO:0010494">
    <property type="term" value="C:cytoplasmic stress granule"/>
    <property type="evidence" value="ECO:0007669"/>
    <property type="project" value="UniProtKB-SubCell"/>
</dbReference>
<organism evidence="11 12">
    <name type="scientific">Merluccius polli</name>
    <name type="common">Benguela hake</name>
    <name type="synonym">Merluccius cadenati</name>
    <dbReference type="NCBI Taxonomy" id="89951"/>
    <lineage>
        <taxon>Eukaryota</taxon>
        <taxon>Metazoa</taxon>
        <taxon>Chordata</taxon>
        <taxon>Craniata</taxon>
        <taxon>Vertebrata</taxon>
        <taxon>Euteleostomi</taxon>
        <taxon>Actinopterygii</taxon>
        <taxon>Neopterygii</taxon>
        <taxon>Teleostei</taxon>
        <taxon>Neoteleostei</taxon>
        <taxon>Acanthomorphata</taxon>
        <taxon>Zeiogadaria</taxon>
        <taxon>Gadariae</taxon>
        <taxon>Gadiformes</taxon>
        <taxon>Gadoidei</taxon>
        <taxon>Merlucciidae</taxon>
        <taxon>Merluccius</taxon>
    </lineage>
</organism>
<dbReference type="GO" id="GO:0005730">
    <property type="term" value="C:nucleolus"/>
    <property type="evidence" value="ECO:0007669"/>
    <property type="project" value="UniProtKB-SubCell"/>
</dbReference>
<evidence type="ECO:0000259" key="10">
    <source>
        <dbReference type="SMART" id="SM01233"/>
    </source>
</evidence>
<dbReference type="PANTHER" id="PTHR12299:SF30">
    <property type="entry name" value="INTRACELLULAR HYALURONAN-BINDING PROTEIN 4"/>
    <property type="match status" value="1"/>
</dbReference>
<feature type="compositionally biased region" description="Basic and acidic residues" evidence="9">
    <location>
        <begin position="37"/>
        <end position="48"/>
    </location>
</feature>
<dbReference type="InterPro" id="IPR039764">
    <property type="entry name" value="HABP4/SERBP1-like"/>
</dbReference>
<feature type="compositionally biased region" description="Gly residues" evidence="9">
    <location>
        <begin position="135"/>
        <end position="156"/>
    </location>
</feature>
<name>A0AA47MGX5_MERPO</name>
<evidence type="ECO:0000313" key="11">
    <source>
        <dbReference type="EMBL" id="KAK0139862.1"/>
    </source>
</evidence>
<protein>
    <submittedName>
        <fullName evidence="11">Intracellular hyaluronan-binding protein 4</fullName>
    </submittedName>
</protein>
<proteinExistence type="inferred from homology"/>
<reference evidence="11" key="1">
    <citation type="journal article" date="2023" name="Front. Mar. Sci.">
        <title>A new Merluccius polli reference genome to investigate the effects of global change in West African waters.</title>
        <authorList>
            <person name="Mateo J.L."/>
            <person name="Blanco-Fernandez C."/>
            <person name="Garcia-Vazquez E."/>
            <person name="Machado-Schiaffino G."/>
        </authorList>
    </citation>
    <scope>NUCLEOTIDE SEQUENCE</scope>
    <source>
        <strain evidence="11">C29</strain>
        <tissue evidence="11">Fin</tissue>
    </source>
</reference>
<keyword evidence="5" id="KW-0963">Cytoplasm</keyword>
<evidence type="ECO:0000256" key="7">
    <source>
        <dbReference type="ARBA" id="ARBA00023242"/>
    </source>
</evidence>